<evidence type="ECO:0000313" key="2">
    <source>
        <dbReference type="Proteomes" id="UP000560470"/>
    </source>
</evidence>
<dbReference type="InterPro" id="IPR052354">
    <property type="entry name" value="Cell_Wall_Dynamics_Protein"/>
</dbReference>
<dbReference type="EMBL" id="JACAOZ010000048">
    <property type="protein sequence ID" value="NVZ60343.1"/>
    <property type="molecule type" value="Genomic_DNA"/>
</dbReference>
<dbReference type="PANTHER" id="PTHR34408">
    <property type="entry name" value="FAMILY PROTEIN, PUTATIVE-RELATED"/>
    <property type="match status" value="1"/>
</dbReference>
<evidence type="ECO:0008006" key="3">
    <source>
        <dbReference type="Google" id="ProtNLM"/>
    </source>
</evidence>
<protein>
    <recommendedName>
        <fullName evidence="3">Chitinase</fullName>
    </recommendedName>
</protein>
<dbReference type="RefSeq" id="WP_177035062.1">
    <property type="nucleotide sequence ID" value="NZ_JACAOZ010000048.1"/>
</dbReference>
<comment type="caution">
    <text evidence="1">The sequence shown here is derived from an EMBL/GenBank/DDBJ whole genome shotgun (WGS) entry which is preliminary data.</text>
</comment>
<sequence>MTETTTSKVEKWAYPLKVGGSQATDPQQYYAALAKAKDGYYPLGANGLWHGGVHFDESTGLVADLTEVQCIADGEVVAYRIDETYPKSDYGSTQAVYSTGFVLIKHRLEVPTPPARAPAAGAQPAVAAPAPSLTFFSLYMHLLDWEGYSANPSLARPPFWSGGSWQVKATADDKILGLRVRQDRRGKPGYTTVLSVLPRGTLVETGEEENGWLKVVSITPADPNVPAGSGWVFKREMTASATPNSYVIGTDAKDEMNPPRKGLAVHAAANQTSATTAILPAGTEVQIGNDGARGKYQKLLEIVSGNAVPELTASNGILGYIWEGLLETKSEPAAKNTVHLLERPFPVKAGSVIGHVGKYQNHDDAAPKNLLHLEVFSCEDVKAFTELSKSKARALPGSGKTLVKIPKDTPLITHVEGMSAENPPKVSDPFKKVGYEFVIPVGTLEALPAEKKIKVAVVMGGVTTYTYWWRIDGLLGDAEGNGIDGWFAEPDTALSRHSPFEWDGFNLITETVSNVEHLAASLHAQEHLTDDERATFLPQVSESVGGPVNECLYAILDMNGDKKNSSYEIMGTLRKPWFSQQISKVVTKYENEWCFRADKWDALDELMQHADAEPNKPWQQEKLRIKNLSWWDNLIGEQGVTSDAQVWHLHPIELVGSFAVKRGRQLITLAMLKKARPGIADAYCETILPILNKYAILYSIDTPLRVAHLLAQVGHESGFKVLEENLSYSAVRMRTIFGCRRNQAGYNTATDECIVLPRLRPKLWSEASKYANNAVSLGSYVYADRNGNGDEASQEGYKFRGRGIIQLTGKSNYAKYTRIHNEKDPLDQKDFVANPDLIVSDVNYGIESAFVWWDMSNMNAVIANSYATRTESNISQHVADISTKVNGGTIGLAERVTLFNDLRSMIERELN</sequence>
<name>A0A7Y7RYK9_9PSED</name>
<reference evidence="1 2" key="1">
    <citation type="submission" date="2020-04" db="EMBL/GenBank/DDBJ databases">
        <title>Molecular characterization of pseudomonads from Agaricus bisporus reveal novel blotch 2 pathogens in Western Europe.</title>
        <authorList>
            <person name="Taparia T."/>
            <person name="Krijger M."/>
            <person name="Haynes E."/>
            <person name="Elpinstone J.G."/>
            <person name="Noble R."/>
            <person name="Van Der Wolf J."/>
        </authorList>
    </citation>
    <scope>NUCLEOTIDE SEQUENCE [LARGE SCALE GENOMIC DNA]</scope>
    <source>
        <strain evidence="1 2">B7002</strain>
    </source>
</reference>
<dbReference type="PANTHER" id="PTHR34408:SF1">
    <property type="entry name" value="GLYCOSYL HYDROLASE FAMILY 19 DOMAIN-CONTAINING PROTEIN HI_1415"/>
    <property type="match status" value="1"/>
</dbReference>
<gene>
    <name evidence="1" type="ORF">HX797_29185</name>
</gene>
<evidence type="ECO:0000313" key="1">
    <source>
        <dbReference type="EMBL" id="NVZ60343.1"/>
    </source>
</evidence>
<dbReference type="AlphaFoldDB" id="A0A7Y7RYK9"/>
<dbReference type="Proteomes" id="UP000560470">
    <property type="component" value="Unassembled WGS sequence"/>
</dbReference>
<dbReference type="Gene3D" id="1.10.530.10">
    <property type="match status" value="1"/>
</dbReference>
<accession>A0A7Y7RYK9</accession>
<organism evidence="1 2">
    <name type="scientific">Pseudomonas edaphica</name>
    <dbReference type="NCBI Taxonomy" id="2006980"/>
    <lineage>
        <taxon>Bacteria</taxon>
        <taxon>Pseudomonadati</taxon>
        <taxon>Pseudomonadota</taxon>
        <taxon>Gammaproteobacteria</taxon>
        <taxon>Pseudomonadales</taxon>
        <taxon>Pseudomonadaceae</taxon>
        <taxon>Pseudomonas</taxon>
    </lineage>
</organism>
<dbReference type="SUPFAM" id="SSF53955">
    <property type="entry name" value="Lysozyme-like"/>
    <property type="match status" value="1"/>
</dbReference>
<dbReference type="InterPro" id="IPR023346">
    <property type="entry name" value="Lysozyme-like_dom_sf"/>
</dbReference>
<proteinExistence type="predicted"/>